<dbReference type="Proteomes" id="UP000316628">
    <property type="component" value="Unassembled WGS sequence"/>
</dbReference>
<organism evidence="1 2">
    <name type="scientific">Saccharothrix saharensis</name>
    <dbReference type="NCBI Taxonomy" id="571190"/>
    <lineage>
        <taxon>Bacteria</taxon>
        <taxon>Bacillati</taxon>
        <taxon>Actinomycetota</taxon>
        <taxon>Actinomycetes</taxon>
        <taxon>Pseudonocardiales</taxon>
        <taxon>Pseudonocardiaceae</taxon>
        <taxon>Saccharothrix</taxon>
    </lineage>
</organism>
<dbReference type="AlphaFoldDB" id="A0A543JFU2"/>
<reference evidence="1 2" key="1">
    <citation type="submission" date="2019-06" db="EMBL/GenBank/DDBJ databases">
        <title>Sequencing the genomes of 1000 actinobacteria strains.</title>
        <authorList>
            <person name="Klenk H.-P."/>
        </authorList>
    </citation>
    <scope>NUCLEOTIDE SEQUENCE [LARGE SCALE GENOMIC DNA]</scope>
    <source>
        <strain evidence="1 2">DSM 45456</strain>
    </source>
</reference>
<dbReference type="InterPro" id="IPR010982">
    <property type="entry name" value="Lambda_DNA-bd_dom_sf"/>
</dbReference>
<keyword evidence="2" id="KW-1185">Reference proteome</keyword>
<evidence type="ECO:0000313" key="1">
    <source>
        <dbReference type="EMBL" id="TQM81707.1"/>
    </source>
</evidence>
<gene>
    <name evidence="1" type="ORF">FHX81_4078</name>
</gene>
<evidence type="ECO:0000313" key="2">
    <source>
        <dbReference type="Proteomes" id="UP000316628"/>
    </source>
</evidence>
<dbReference type="RefSeq" id="WP_170232101.1">
    <property type="nucleotide sequence ID" value="NZ_VFPP01000001.1"/>
</dbReference>
<dbReference type="EMBL" id="VFPP01000001">
    <property type="protein sequence ID" value="TQM81707.1"/>
    <property type="molecule type" value="Genomic_DNA"/>
</dbReference>
<dbReference type="Gene3D" id="1.10.260.40">
    <property type="entry name" value="lambda repressor-like DNA-binding domains"/>
    <property type="match status" value="1"/>
</dbReference>
<dbReference type="InterPro" id="IPR001387">
    <property type="entry name" value="Cro/C1-type_HTH"/>
</dbReference>
<dbReference type="SUPFAM" id="SSF47413">
    <property type="entry name" value="lambda repressor-like DNA-binding domains"/>
    <property type="match status" value="1"/>
</dbReference>
<name>A0A543JFU2_9PSEU</name>
<dbReference type="CDD" id="cd00093">
    <property type="entry name" value="HTH_XRE"/>
    <property type="match status" value="1"/>
</dbReference>
<dbReference type="GO" id="GO:0003677">
    <property type="term" value="F:DNA binding"/>
    <property type="evidence" value="ECO:0007669"/>
    <property type="project" value="InterPro"/>
</dbReference>
<dbReference type="Pfam" id="PF13560">
    <property type="entry name" value="HTH_31"/>
    <property type="match status" value="1"/>
</dbReference>
<protein>
    <submittedName>
        <fullName evidence="1">Helix-turn-helix protein</fullName>
    </submittedName>
</protein>
<proteinExistence type="predicted"/>
<sequence length="155" mass="16885">MPPTLRGRLVGQEVRAMRELAGLTVAELAARSRGGVRQIERVEAGHVPIRFPDMVACAPVLGDRYQRLFQASQEAHLAELRCTWGVEATRVLDLLHATATGVHTVAHGTRPFTLFLMPEGPDIVFHAHLTAAFFTEDDGETSAARHIVDALPADS</sequence>
<accession>A0A543JFU2</accession>
<comment type="caution">
    <text evidence="1">The sequence shown here is derived from an EMBL/GenBank/DDBJ whole genome shotgun (WGS) entry which is preliminary data.</text>
</comment>